<accession>A2SM20</accession>
<dbReference type="eggNOG" id="COG1073">
    <property type="taxonomic scope" value="Bacteria"/>
</dbReference>
<proteinExistence type="predicted"/>
<keyword evidence="3" id="KW-1185">Reference proteome</keyword>
<dbReference type="AlphaFoldDB" id="A2SM20"/>
<dbReference type="PANTHER" id="PTHR43194:SF2">
    <property type="entry name" value="PEROXISOMAL MEMBRANE PROTEIN LPX1"/>
    <property type="match status" value="1"/>
</dbReference>
<dbReference type="InterPro" id="IPR000073">
    <property type="entry name" value="AB_hydrolase_1"/>
</dbReference>
<dbReference type="EMBL" id="CP000555">
    <property type="protein sequence ID" value="ABM96609.1"/>
    <property type="molecule type" value="Genomic_DNA"/>
</dbReference>
<organism evidence="2 3">
    <name type="scientific">Methylibium petroleiphilum (strain ATCC BAA-1232 / LMG 22953 / PM1)</name>
    <dbReference type="NCBI Taxonomy" id="420662"/>
    <lineage>
        <taxon>Bacteria</taxon>
        <taxon>Pseudomonadati</taxon>
        <taxon>Pseudomonadota</taxon>
        <taxon>Betaproteobacteria</taxon>
        <taxon>Burkholderiales</taxon>
        <taxon>Sphaerotilaceae</taxon>
        <taxon>Methylibium</taxon>
    </lineage>
</organism>
<sequence>MPSPFPSLLGRLDCRVFGQGRPLVLLHGIQGTAEAWLPVAQRLADTHRCVLPNLPGRAASPRWRTADDGPIERYYHLDHYAGLLHELLQAIGQPVVLAGWSMGVSVILRMAALHGLGAVERLVLVSGTMRAGPPEATWFHAADIDALRSEARQRAERLGLTQVADAEAVAWSWQSARGLDLSVGAARIACPTRVVHGETDDQCPLAHGRALAAAIAGAQWLALPGVGHNVLGAEPARLAAAITAENPR</sequence>
<keyword evidence="2" id="KW-0378">Hydrolase</keyword>
<feature type="domain" description="AB hydrolase-1" evidence="1">
    <location>
        <begin position="23"/>
        <end position="241"/>
    </location>
</feature>
<name>A2SM20_METPP</name>
<dbReference type="GO" id="GO:0016787">
    <property type="term" value="F:hydrolase activity"/>
    <property type="evidence" value="ECO:0007669"/>
    <property type="project" value="UniProtKB-KW"/>
</dbReference>
<protein>
    <submittedName>
        <fullName evidence="2">Putative hydrolase</fullName>
    </submittedName>
</protein>
<dbReference type="SUPFAM" id="SSF53474">
    <property type="entry name" value="alpha/beta-Hydrolases"/>
    <property type="match status" value="1"/>
</dbReference>
<evidence type="ECO:0000259" key="1">
    <source>
        <dbReference type="Pfam" id="PF12697"/>
    </source>
</evidence>
<dbReference type="KEGG" id="mpt:Mpe_A3656"/>
<dbReference type="PANTHER" id="PTHR43194">
    <property type="entry name" value="HYDROLASE ALPHA/BETA FOLD FAMILY"/>
    <property type="match status" value="1"/>
</dbReference>
<dbReference type="Pfam" id="PF12697">
    <property type="entry name" value="Abhydrolase_6"/>
    <property type="match status" value="1"/>
</dbReference>
<dbReference type="Proteomes" id="UP000000366">
    <property type="component" value="Chromosome"/>
</dbReference>
<dbReference type="InterPro" id="IPR050228">
    <property type="entry name" value="Carboxylesterase_BioH"/>
</dbReference>
<dbReference type="HOGENOM" id="CLU_020336_50_2_4"/>
<dbReference type="InterPro" id="IPR029058">
    <property type="entry name" value="AB_hydrolase_fold"/>
</dbReference>
<evidence type="ECO:0000313" key="2">
    <source>
        <dbReference type="EMBL" id="ABM96609.1"/>
    </source>
</evidence>
<evidence type="ECO:0000313" key="3">
    <source>
        <dbReference type="Proteomes" id="UP000000366"/>
    </source>
</evidence>
<gene>
    <name evidence="2" type="ordered locus">Mpe_A3656</name>
</gene>
<dbReference type="RefSeq" id="WP_011831229.1">
    <property type="nucleotide sequence ID" value="NC_008825.1"/>
</dbReference>
<reference evidence="2 3" key="1">
    <citation type="journal article" date="2007" name="J. Bacteriol.">
        <title>Whole-genome analysis of the methyl tert-butyl ether-degrading beta-proteobacterium Methylibium petroleiphilum PM1.</title>
        <authorList>
            <person name="Kane S.R."/>
            <person name="Chakicherla A.Y."/>
            <person name="Chain P.S.G."/>
            <person name="Schmidt R."/>
            <person name="Shin M.W."/>
            <person name="Legler T.C."/>
            <person name="Scow K.M."/>
            <person name="Larimer F.W."/>
            <person name="Lucas S.M."/>
            <person name="Richardson P.M."/>
            <person name="Hristova K.R."/>
        </authorList>
    </citation>
    <scope>NUCLEOTIDE SEQUENCE [LARGE SCALE GENOMIC DNA]</scope>
    <source>
        <strain evidence="3">ATCC BAA-1232 / LMG 22953 / PM1</strain>
    </source>
</reference>
<dbReference type="STRING" id="420662.Mpe_A3656"/>
<dbReference type="Gene3D" id="3.40.50.1820">
    <property type="entry name" value="alpha/beta hydrolase"/>
    <property type="match status" value="1"/>
</dbReference>